<feature type="binding site" evidence="1">
    <location>
        <position position="81"/>
    </location>
    <ligand>
        <name>Zn(2+)</name>
        <dbReference type="ChEBI" id="CHEBI:29105"/>
    </ligand>
</feature>
<dbReference type="GO" id="GO:0005975">
    <property type="term" value="P:carbohydrate metabolic process"/>
    <property type="evidence" value="ECO:0007669"/>
    <property type="project" value="InterPro"/>
</dbReference>
<dbReference type="PRINTS" id="PR01950">
    <property type="entry name" value="LANCSUPER"/>
</dbReference>
<protein>
    <submittedName>
        <fullName evidence="2">Uncharacterized protein</fullName>
    </submittedName>
</protein>
<dbReference type="GO" id="GO:0005886">
    <property type="term" value="C:plasma membrane"/>
    <property type="evidence" value="ECO:0007669"/>
    <property type="project" value="TreeGrafter"/>
</dbReference>
<evidence type="ECO:0000313" key="2">
    <source>
        <dbReference type="EMBL" id="PMD18059.1"/>
    </source>
</evidence>
<dbReference type="InterPro" id="IPR007822">
    <property type="entry name" value="LANC-like"/>
</dbReference>
<keyword evidence="1" id="KW-0862">Zinc</keyword>
<keyword evidence="1" id="KW-0479">Metal-binding</keyword>
<dbReference type="Gene3D" id="1.50.10.10">
    <property type="match status" value="1"/>
</dbReference>
<dbReference type="Pfam" id="PF05147">
    <property type="entry name" value="LANC_like"/>
    <property type="match status" value="1"/>
</dbReference>
<evidence type="ECO:0000256" key="1">
    <source>
        <dbReference type="PIRSR" id="PIRSR607822-1"/>
    </source>
</evidence>
<accession>A0A2J6PVL4</accession>
<dbReference type="InterPro" id="IPR012341">
    <property type="entry name" value="6hp_glycosidase-like_sf"/>
</dbReference>
<name>A0A2J6PVL4_9HELO</name>
<organism evidence="2 3">
    <name type="scientific">Hyaloscypha hepaticicola</name>
    <dbReference type="NCBI Taxonomy" id="2082293"/>
    <lineage>
        <taxon>Eukaryota</taxon>
        <taxon>Fungi</taxon>
        <taxon>Dikarya</taxon>
        <taxon>Ascomycota</taxon>
        <taxon>Pezizomycotina</taxon>
        <taxon>Leotiomycetes</taxon>
        <taxon>Helotiales</taxon>
        <taxon>Hyaloscyphaceae</taxon>
        <taxon>Hyaloscypha</taxon>
    </lineage>
</organism>
<dbReference type="GO" id="GO:0031179">
    <property type="term" value="P:peptide modification"/>
    <property type="evidence" value="ECO:0007669"/>
    <property type="project" value="InterPro"/>
</dbReference>
<dbReference type="SUPFAM" id="SSF158745">
    <property type="entry name" value="LanC-like"/>
    <property type="match status" value="1"/>
</dbReference>
<dbReference type="PANTHER" id="PTHR12736:SF7">
    <property type="entry name" value="LANC-LIKE PROTEIN 3"/>
    <property type="match status" value="1"/>
</dbReference>
<proteinExistence type="predicted"/>
<evidence type="ECO:0000313" key="3">
    <source>
        <dbReference type="Proteomes" id="UP000235672"/>
    </source>
</evidence>
<sequence length="153" mass="17319">MESKLLSLLSLQDKEGNWPVVEGRDKELVQFCHGAPGFICSLLAIRPHFPTLHQKIDAAITPGRRITWEKGLLTKEPNFCHGISGNALALDARQRDHFLSFATPERIEQGIKDGTFEKSKDPYGTLWGEASRAWIWMEVWDGEEGRLPLYSDV</sequence>
<dbReference type="PANTHER" id="PTHR12736">
    <property type="entry name" value="LANC-LIKE PROTEIN"/>
    <property type="match status" value="1"/>
</dbReference>
<feature type="binding site" evidence="1">
    <location>
        <position position="80"/>
    </location>
    <ligand>
        <name>Zn(2+)</name>
        <dbReference type="ChEBI" id="CHEBI:29105"/>
    </ligand>
</feature>
<reference evidence="2 3" key="1">
    <citation type="submission" date="2016-05" db="EMBL/GenBank/DDBJ databases">
        <title>A degradative enzymes factory behind the ericoid mycorrhizal symbiosis.</title>
        <authorList>
            <consortium name="DOE Joint Genome Institute"/>
            <person name="Martino E."/>
            <person name="Morin E."/>
            <person name="Grelet G."/>
            <person name="Kuo A."/>
            <person name="Kohler A."/>
            <person name="Daghino S."/>
            <person name="Barry K."/>
            <person name="Choi C."/>
            <person name="Cichocki N."/>
            <person name="Clum A."/>
            <person name="Copeland A."/>
            <person name="Hainaut M."/>
            <person name="Haridas S."/>
            <person name="Labutti K."/>
            <person name="Lindquist E."/>
            <person name="Lipzen A."/>
            <person name="Khouja H.-R."/>
            <person name="Murat C."/>
            <person name="Ohm R."/>
            <person name="Olson A."/>
            <person name="Spatafora J."/>
            <person name="Veneault-Fourrey C."/>
            <person name="Henrissat B."/>
            <person name="Grigoriev I."/>
            <person name="Martin F."/>
            <person name="Perotto S."/>
        </authorList>
    </citation>
    <scope>NUCLEOTIDE SEQUENCE [LARGE SCALE GENOMIC DNA]</scope>
    <source>
        <strain evidence="2 3">UAMH 7357</strain>
    </source>
</reference>
<dbReference type="AlphaFoldDB" id="A0A2J6PVL4"/>
<dbReference type="EMBL" id="KZ613496">
    <property type="protein sequence ID" value="PMD18059.1"/>
    <property type="molecule type" value="Genomic_DNA"/>
</dbReference>
<gene>
    <name evidence="2" type="ORF">NA56DRAFT_648220</name>
</gene>
<feature type="binding site" evidence="1">
    <location>
        <position position="32"/>
    </location>
    <ligand>
        <name>Zn(2+)</name>
        <dbReference type="ChEBI" id="CHEBI:29105"/>
    </ligand>
</feature>
<dbReference type="GO" id="GO:0046872">
    <property type="term" value="F:metal ion binding"/>
    <property type="evidence" value="ECO:0007669"/>
    <property type="project" value="UniProtKB-KW"/>
</dbReference>
<keyword evidence="3" id="KW-1185">Reference proteome</keyword>
<dbReference type="Proteomes" id="UP000235672">
    <property type="component" value="Unassembled WGS sequence"/>
</dbReference>
<dbReference type="OrthoDB" id="10257263at2759"/>